<dbReference type="GO" id="GO:0005737">
    <property type="term" value="C:cytoplasm"/>
    <property type="evidence" value="ECO:0007669"/>
    <property type="project" value="UniProtKB-SubCell"/>
</dbReference>
<evidence type="ECO:0000313" key="10">
    <source>
        <dbReference type="EMBL" id="NDU42021.1"/>
    </source>
</evidence>
<dbReference type="SUPFAM" id="SSF56214">
    <property type="entry name" value="4'-phosphopantetheinyl transferase"/>
    <property type="match status" value="1"/>
</dbReference>
<keyword evidence="7 8" id="KW-0275">Fatty acid biosynthesis</keyword>
<accession>A0A845U856</accession>
<dbReference type="InterPro" id="IPR037143">
    <property type="entry name" value="4-PPantetheinyl_Trfase_dom_sf"/>
</dbReference>
<evidence type="ECO:0000256" key="6">
    <source>
        <dbReference type="ARBA" id="ARBA00023098"/>
    </source>
</evidence>
<dbReference type="InterPro" id="IPR002582">
    <property type="entry name" value="ACPS"/>
</dbReference>
<gene>
    <name evidence="8 10" type="primary">acpS</name>
    <name evidence="10" type="ORF">GL267_04970</name>
</gene>
<dbReference type="EMBL" id="WNJL01000022">
    <property type="protein sequence ID" value="NDU42021.1"/>
    <property type="molecule type" value="Genomic_DNA"/>
</dbReference>
<keyword evidence="8" id="KW-0963">Cytoplasm</keyword>
<name>A0A845U856_9PROT</name>
<keyword evidence="2 8" id="KW-0808">Transferase</keyword>
<comment type="caution">
    <text evidence="10">The sequence shown here is derived from an EMBL/GenBank/DDBJ whole genome shotgun (WGS) entry which is preliminary data.</text>
</comment>
<comment type="similarity">
    <text evidence="8">Belongs to the P-Pant transferase superfamily. AcpS family.</text>
</comment>
<feature type="binding site" evidence="8">
    <location>
        <position position="58"/>
    </location>
    <ligand>
        <name>Mg(2+)</name>
        <dbReference type="ChEBI" id="CHEBI:18420"/>
    </ligand>
</feature>
<dbReference type="GO" id="GO:0008897">
    <property type="term" value="F:holo-[acyl-carrier-protein] synthase activity"/>
    <property type="evidence" value="ECO:0007669"/>
    <property type="project" value="UniProtKB-UniRule"/>
</dbReference>
<feature type="binding site" evidence="8">
    <location>
        <position position="8"/>
    </location>
    <ligand>
        <name>Mg(2+)</name>
        <dbReference type="ChEBI" id="CHEBI:18420"/>
    </ligand>
</feature>
<dbReference type="GO" id="GO:0006633">
    <property type="term" value="P:fatty acid biosynthetic process"/>
    <property type="evidence" value="ECO:0007669"/>
    <property type="project" value="UniProtKB-UniRule"/>
</dbReference>
<evidence type="ECO:0000256" key="2">
    <source>
        <dbReference type="ARBA" id="ARBA00022679"/>
    </source>
</evidence>
<comment type="catalytic activity">
    <reaction evidence="8">
        <text>apo-[ACP] + CoA = holo-[ACP] + adenosine 3',5'-bisphosphate + H(+)</text>
        <dbReference type="Rhea" id="RHEA:12068"/>
        <dbReference type="Rhea" id="RHEA-COMP:9685"/>
        <dbReference type="Rhea" id="RHEA-COMP:9690"/>
        <dbReference type="ChEBI" id="CHEBI:15378"/>
        <dbReference type="ChEBI" id="CHEBI:29999"/>
        <dbReference type="ChEBI" id="CHEBI:57287"/>
        <dbReference type="ChEBI" id="CHEBI:58343"/>
        <dbReference type="ChEBI" id="CHEBI:64479"/>
        <dbReference type="EC" id="2.7.8.7"/>
    </reaction>
</comment>
<keyword evidence="5 8" id="KW-0460">Magnesium</keyword>
<dbReference type="Pfam" id="PF01648">
    <property type="entry name" value="ACPS"/>
    <property type="match status" value="1"/>
</dbReference>
<dbReference type="InterPro" id="IPR008278">
    <property type="entry name" value="4-PPantetheinyl_Trfase_dom"/>
</dbReference>
<organism evidence="10">
    <name type="scientific">Acidithiobacillus ferrianus</name>
    <dbReference type="NCBI Taxonomy" id="2678518"/>
    <lineage>
        <taxon>Bacteria</taxon>
        <taxon>Pseudomonadati</taxon>
        <taxon>Pseudomonadota</taxon>
        <taxon>Acidithiobacillia</taxon>
        <taxon>Acidithiobacillales</taxon>
        <taxon>Acidithiobacillaceae</taxon>
        <taxon>Acidithiobacillus</taxon>
    </lineage>
</organism>
<evidence type="ECO:0000256" key="1">
    <source>
        <dbReference type="ARBA" id="ARBA00022516"/>
    </source>
</evidence>
<keyword evidence="4 8" id="KW-0276">Fatty acid metabolism</keyword>
<dbReference type="HAMAP" id="MF_00101">
    <property type="entry name" value="AcpS"/>
    <property type="match status" value="1"/>
</dbReference>
<dbReference type="EC" id="2.7.8.7" evidence="8"/>
<keyword evidence="6 8" id="KW-0443">Lipid metabolism</keyword>
<evidence type="ECO:0000256" key="4">
    <source>
        <dbReference type="ARBA" id="ARBA00022832"/>
    </source>
</evidence>
<dbReference type="NCBIfam" id="TIGR00556">
    <property type="entry name" value="pantethn_trn"/>
    <property type="match status" value="1"/>
</dbReference>
<keyword evidence="3 8" id="KW-0479">Metal-binding</keyword>
<dbReference type="NCBIfam" id="TIGR00516">
    <property type="entry name" value="acpS"/>
    <property type="match status" value="1"/>
</dbReference>
<sequence>MIIGMGTDIVAVERLARLHARFEERLVERLLGPLEAAEMPVEAGSGAAFLARRFAAKEAAFKALGSGLNNGMRWRDIQVGHDPAGCPQLLFDGRALQILQRLGRNVHAWLSISDERRYALAVVVIERVSAAGGA</sequence>
<comment type="function">
    <text evidence="8">Transfers the 4'-phosphopantetheine moiety from coenzyme A to a Ser of acyl-carrier-protein.</text>
</comment>
<keyword evidence="1 8" id="KW-0444">Lipid biosynthesis</keyword>
<dbReference type="RefSeq" id="WP_163097113.1">
    <property type="nucleotide sequence ID" value="NZ_CP127523.1"/>
</dbReference>
<evidence type="ECO:0000256" key="8">
    <source>
        <dbReference type="HAMAP-Rule" id="MF_00101"/>
    </source>
</evidence>
<evidence type="ECO:0000256" key="3">
    <source>
        <dbReference type="ARBA" id="ARBA00022723"/>
    </source>
</evidence>
<dbReference type="InterPro" id="IPR004568">
    <property type="entry name" value="Ppantetheine-prot_Trfase_dom"/>
</dbReference>
<dbReference type="Gene3D" id="3.90.470.20">
    <property type="entry name" value="4'-phosphopantetheinyl transferase domain"/>
    <property type="match status" value="1"/>
</dbReference>
<comment type="cofactor">
    <cofactor evidence="8">
        <name>Mg(2+)</name>
        <dbReference type="ChEBI" id="CHEBI:18420"/>
    </cofactor>
</comment>
<comment type="subcellular location">
    <subcellularLocation>
        <location evidence="8">Cytoplasm</location>
    </subcellularLocation>
</comment>
<proteinExistence type="inferred from homology"/>
<reference evidence="10" key="1">
    <citation type="submission" date="2019-11" db="EMBL/GenBank/DDBJ databases">
        <title>Acidithiobacillus ferrianus sp. nov.: a facultatively anaerobic and extremely acidophilic chemolithoautotroph.</title>
        <authorList>
            <person name="Norris P.R."/>
            <person name="Falagan C."/>
            <person name="Moya-Beltran A."/>
            <person name="Castro M."/>
            <person name="Quatrini R."/>
            <person name="Johnson D.B."/>
        </authorList>
    </citation>
    <scope>NUCLEOTIDE SEQUENCE [LARGE SCALE GENOMIC DNA]</scope>
    <source>
        <strain evidence="10">MG</strain>
    </source>
</reference>
<protein>
    <recommendedName>
        <fullName evidence="8">Holo-[acyl-carrier-protein] synthase</fullName>
        <shortName evidence="8">Holo-ACP synthase</shortName>
        <ecNumber evidence="8">2.7.8.7</ecNumber>
    </recommendedName>
    <alternativeName>
        <fullName evidence="8">4'-phosphopantetheinyl transferase AcpS</fullName>
    </alternativeName>
</protein>
<feature type="domain" description="4'-phosphopantetheinyl transferase" evidence="9">
    <location>
        <begin position="5"/>
        <end position="122"/>
    </location>
</feature>
<dbReference type="AlphaFoldDB" id="A0A845U856"/>
<evidence type="ECO:0000259" key="9">
    <source>
        <dbReference type="Pfam" id="PF01648"/>
    </source>
</evidence>
<evidence type="ECO:0000256" key="5">
    <source>
        <dbReference type="ARBA" id="ARBA00022842"/>
    </source>
</evidence>
<evidence type="ECO:0000256" key="7">
    <source>
        <dbReference type="ARBA" id="ARBA00023160"/>
    </source>
</evidence>
<dbReference type="GO" id="GO:0000287">
    <property type="term" value="F:magnesium ion binding"/>
    <property type="evidence" value="ECO:0007669"/>
    <property type="project" value="UniProtKB-UniRule"/>
</dbReference>